<accession>F1D946</accession>
<protein>
    <submittedName>
        <fullName evidence="1">Orf19.3202</fullName>
    </submittedName>
</protein>
<evidence type="ECO:0000313" key="1">
    <source>
        <dbReference type="EMBL" id="ADY62701.1"/>
    </source>
</evidence>
<name>F1D946_9ASCO</name>
<dbReference type="AlphaFoldDB" id="F1D946"/>
<proteinExistence type="predicted"/>
<organism evidence="1">
    <name type="scientific">Candida orthopsilosis</name>
    <dbReference type="NCBI Taxonomy" id="273371"/>
    <lineage>
        <taxon>Eukaryota</taxon>
        <taxon>Fungi</taxon>
        <taxon>Dikarya</taxon>
        <taxon>Ascomycota</taxon>
        <taxon>Saccharomycotina</taxon>
        <taxon>Pichiomycetes</taxon>
        <taxon>Debaryomycetaceae</taxon>
        <taxon>Candida/Lodderomyces clade</taxon>
        <taxon>Candida</taxon>
    </lineage>
</organism>
<sequence length="84" mass="10141">MEINSKVKYLDYFLERAKRHQYKNVLKLKAGMEIIRQLQKAAKDEKLNNESVRWLATISQKNRYMRRAVTVTQKTRNQYMRSCS</sequence>
<reference evidence="1" key="1">
    <citation type="journal article" date="2011" name="Eukaryot. Cell">
        <title>Evolution of mating within the Candida parapsilosis species group.</title>
        <authorList>
            <person name="Sai S."/>
            <person name="Holland L.M."/>
            <person name="McGee C.F."/>
            <person name="Lynch D.B."/>
            <person name="Butler G."/>
        </authorList>
    </citation>
    <scope>NUCLEOTIDE SEQUENCE</scope>
    <source>
        <strain evidence="1">Cp185</strain>
    </source>
</reference>
<dbReference type="EMBL" id="HQ696682">
    <property type="protein sequence ID" value="ADY62701.1"/>
    <property type="molecule type" value="Genomic_DNA"/>
</dbReference>